<evidence type="ECO:0000313" key="1">
    <source>
        <dbReference type="EMBL" id="CAD1829792.1"/>
    </source>
</evidence>
<dbReference type="AlphaFoldDB" id="A0A6V7PFZ1"/>
<name>A0A6V7PFZ1_ANACO</name>
<proteinExistence type="predicted"/>
<accession>A0A6V7PFZ1</accession>
<reference evidence="1" key="1">
    <citation type="submission" date="2020-07" db="EMBL/GenBank/DDBJ databases">
        <authorList>
            <person name="Lin J."/>
        </authorList>
    </citation>
    <scope>NUCLEOTIDE SEQUENCE</scope>
</reference>
<organism evidence="1">
    <name type="scientific">Ananas comosus var. bracteatus</name>
    <name type="common">red pineapple</name>
    <dbReference type="NCBI Taxonomy" id="296719"/>
    <lineage>
        <taxon>Eukaryota</taxon>
        <taxon>Viridiplantae</taxon>
        <taxon>Streptophyta</taxon>
        <taxon>Embryophyta</taxon>
        <taxon>Tracheophyta</taxon>
        <taxon>Spermatophyta</taxon>
        <taxon>Magnoliopsida</taxon>
        <taxon>Liliopsida</taxon>
        <taxon>Poales</taxon>
        <taxon>Bromeliaceae</taxon>
        <taxon>Bromelioideae</taxon>
        <taxon>Ananas</taxon>
    </lineage>
</organism>
<sequence>MGSGTGTASGLYRYQEQFSAYPRLGFARTVFGTGTLFVYRHAVQTANCLFFRLDRGRIFNPSWFLVWFGASKEGARRVVDTFVSANERLRGVPTDIYVCLPLCLFAHACETRMCEIGRRNGMPWGRSFLGWEC</sequence>
<protein>
    <submittedName>
        <fullName evidence="1">Uncharacterized protein</fullName>
    </submittedName>
</protein>
<gene>
    <name evidence="1" type="ORF">CB5_LOCUS13003</name>
</gene>
<dbReference type="EMBL" id="LR862130">
    <property type="protein sequence ID" value="CAD1829792.1"/>
    <property type="molecule type" value="Genomic_DNA"/>
</dbReference>